<protein>
    <submittedName>
        <fullName evidence="1">Uncharacterized protein</fullName>
    </submittedName>
</protein>
<dbReference type="EMBL" id="JACGWO010000012">
    <property type="protein sequence ID" value="KAK4413875.1"/>
    <property type="molecule type" value="Genomic_DNA"/>
</dbReference>
<reference evidence="1" key="1">
    <citation type="submission" date="2020-06" db="EMBL/GenBank/DDBJ databases">
        <authorList>
            <person name="Li T."/>
            <person name="Hu X."/>
            <person name="Zhang T."/>
            <person name="Song X."/>
            <person name="Zhang H."/>
            <person name="Dai N."/>
            <person name="Sheng W."/>
            <person name="Hou X."/>
            <person name="Wei L."/>
        </authorList>
    </citation>
    <scope>NUCLEOTIDE SEQUENCE</scope>
    <source>
        <strain evidence="1">3651</strain>
        <tissue evidence="1">Leaf</tissue>
    </source>
</reference>
<comment type="caution">
    <text evidence="1">The sequence shown here is derived from an EMBL/GenBank/DDBJ whole genome shotgun (WGS) entry which is preliminary data.</text>
</comment>
<keyword evidence="2" id="KW-1185">Reference proteome</keyword>
<reference evidence="1" key="2">
    <citation type="journal article" date="2024" name="Plant">
        <title>Genomic evolution and insights into agronomic trait innovations of Sesamum species.</title>
        <authorList>
            <person name="Miao H."/>
            <person name="Wang L."/>
            <person name="Qu L."/>
            <person name="Liu H."/>
            <person name="Sun Y."/>
            <person name="Le M."/>
            <person name="Wang Q."/>
            <person name="Wei S."/>
            <person name="Zheng Y."/>
            <person name="Lin W."/>
            <person name="Duan Y."/>
            <person name="Cao H."/>
            <person name="Xiong S."/>
            <person name="Wang X."/>
            <person name="Wei L."/>
            <person name="Li C."/>
            <person name="Ma Q."/>
            <person name="Ju M."/>
            <person name="Zhao R."/>
            <person name="Li G."/>
            <person name="Mu C."/>
            <person name="Tian Q."/>
            <person name="Mei H."/>
            <person name="Zhang T."/>
            <person name="Gao T."/>
            <person name="Zhang H."/>
        </authorList>
    </citation>
    <scope>NUCLEOTIDE SEQUENCE</scope>
    <source>
        <strain evidence="1">3651</strain>
    </source>
</reference>
<dbReference type="Proteomes" id="UP001293254">
    <property type="component" value="Unassembled WGS sequence"/>
</dbReference>
<name>A0AAE1XKZ0_9LAMI</name>
<dbReference type="AlphaFoldDB" id="A0AAE1XKZ0"/>
<accession>A0AAE1XKZ0</accession>
<proteinExistence type="predicted"/>
<gene>
    <name evidence="1" type="ORF">Salat_2800300</name>
</gene>
<evidence type="ECO:0000313" key="2">
    <source>
        <dbReference type="Proteomes" id="UP001293254"/>
    </source>
</evidence>
<sequence length="117" mass="12891">MPTSGLSFDKVIVFGRQTNRSFFLQEMPGRALQIVAVVNPRSDPRHPPDITPDVLSEVNQFLKKDIPDACSSFSSVIEVLSSVMVVISGRAHFFCTNEWKIGCCGHPPASTGEVHEF</sequence>
<organism evidence="1 2">
    <name type="scientific">Sesamum alatum</name>
    <dbReference type="NCBI Taxonomy" id="300844"/>
    <lineage>
        <taxon>Eukaryota</taxon>
        <taxon>Viridiplantae</taxon>
        <taxon>Streptophyta</taxon>
        <taxon>Embryophyta</taxon>
        <taxon>Tracheophyta</taxon>
        <taxon>Spermatophyta</taxon>
        <taxon>Magnoliopsida</taxon>
        <taxon>eudicotyledons</taxon>
        <taxon>Gunneridae</taxon>
        <taxon>Pentapetalae</taxon>
        <taxon>asterids</taxon>
        <taxon>lamiids</taxon>
        <taxon>Lamiales</taxon>
        <taxon>Pedaliaceae</taxon>
        <taxon>Sesamum</taxon>
    </lineage>
</organism>
<evidence type="ECO:0000313" key="1">
    <source>
        <dbReference type="EMBL" id="KAK4413875.1"/>
    </source>
</evidence>